<dbReference type="Proteomes" id="UP000241085">
    <property type="component" value="Unassembled WGS sequence"/>
</dbReference>
<dbReference type="SUPFAM" id="SSF142906">
    <property type="entry name" value="YjbR-like"/>
    <property type="match status" value="1"/>
</dbReference>
<dbReference type="PANTHER" id="PTHR35145">
    <property type="entry name" value="CYTOPLASMIC PROTEIN-RELATED"/>
    <property type="match status" value="1"/>
</dbReference>
<keyword evidence="3" id="KW-1185">Reference proteome</keyword>
<evidence type="ECO:0008006" key="4">
    <source>
        <dbReference type="Google" id="ProtNLM"/>
    </source>
</evidence>
<dbReference type="AlphaFoldDB" id="A0A2T4URB0"/>
<dbReference type="InterPro" id="IPR058532">
    <property type="entry name" value="YjbR/MT2646/Rv2570-like"/>
</dbReference>
<comment type="caution">
    <text evidence="2">The sequence shown here is derived from an EMBL/GenBank/DDBJ whole genome shotgun (WGS) entry which is preliminary data.</text>
</comment>
<accession>A0A2T4URB0</accession>
<evidence type="ECO:0000313" key="2">
    <source>
        <dbReference type="EMBL" id="PTL72066.1"/>
    </source>
</evidence>
<reference evidence="2 3" key="1">
    <citation type="submission" date="2018-03" db="EMBL/GenBank/DDBJ databases">
        <title>Bacteriophage NCPPB3778 and a type I-E CRISPR drive the evolution of the US Biological Select Agent, Rathayibacter toxicus.</title>
        <authorList>
            <person name="Davis E.W.II."/>
            <person name="Tabima J.F."/>
            <person name="Weisberg A.J."/>
            <person name="Dantas Lopes L."/>
            <person name="Wiseman M.S."/>
            <person name="Wiseman M.S."/>
            <person name="Pupko T."/>
            <person name="Belcher M.S."/>
            <person name="Sechler A.J."/>
            <person name="Tancos M.A."/>
            <person name="Schroeder B.K."/>
            <person name="Murray T.D."/>
            <person name="Luster D.G."/>
            <person name="Schneider W.L."/>
            <person name="Rogers E."/>
            <person name="Andreote F.D."/>
            <person name="Grunwald N.J."/>
            <person name="Putnam M.L."/>
            <person name="Chang J.H."/>
        </authorList>
    </citation>
    <scope>NUCLEOTIDE SEQUENCE [LARGE SCALE GENOMIC DNA]</scope>
    <source>
        <strain evidence="2 3">DSM 15933</strain>
    </source>
</reference>
<protein>
    <recommendedName>
        <fullName evidence="4">MmcQ/YjbR family DNA-binding protein</fullName>
    </recommendedName>
</protein>
<dbReference type="Pfam" id="PF04237">
    <property type="entry name" value="YjbR"/>
    <property type="match status" value="1"/>
</dbReference>
<dbReference type="EMBL" id="PZPL01000001">
    <property type="protein sequence ID" value="PTL72066.1"/>
    <property type="molecule type" value="Genomic_DNA"/>
</dbReference>
<sequence>MRAPRTRGSTVRRRVRAPIAARPQGSGRRVPGSQACGFRFRPTESGGAPLAARSTRRVYRPARSRDAPVRRPRHTGSVDPDALEQLLTDLPGAEPGFPFGPGTRVWKVGGKVFALESELRGRACISVKALPENVVHLVAGVDGVDPGYHLNKTHWVTVDLARVDPGLAAELVQESHAIIVAKLPRRVRLSLDGTSSGSLSEDG</sequence>
<evidence type="ECO:0000256" key="1">
    <source>
        <dbReference type="SAM" id="MobiDB-lite"/>
    </source>
</evidence>
<organism evidence="2 3">
    <name type="scientific">Rathayibacter caricis DSM 15933</name>
    <dbReference type="NCBI Taxonomy" id="1328867"/>
    <lineage>
        <taxon>Bacteria</taxon>
        <taxon>Bacillati</taxon>
        <taxon>Actinomycetota</taxon>
        <taxon>Actinomycetes</taxon>
        <taxon>Micrococcales</taxon>
        <taxon>Microbacteriaceae</taxon>
        <taxon>Rathayibacter</taxon>
    </lineage>
</organism>
<proteinExistence type="predicted"/>
<name>A0A2T4URB0_9MICO</name>
<feature type="region of interest" description="Disordered" evidence="1">
    <location>
        <begin position="1"/>
        <end position="79"/>
    </location>
</feature>
<evidence type="ECO:0000313" key="3">
    <source>
        <dbReference type="Proteomes" id="UP000241085"/>
    </source>
</evidence>
<gene>
    <name evidence="2" type="ORF">C1I63_03900</name>
</gene>
<dbReference type="InterPro" id="IPR038056">
    <property type="entry name" value="YjbR-like_sf"/>
</dbReference>
<dbReference type="Gene3D" id="3.90.1150.30">
    <property type="match status" value="1"/>
</dbReference>
<dbReference type="PANTHER" id="PTHR35145:SF1">
    <property type="entry name" value="CYTOPLASMIC PROTEIN"/>
    <property type="match status" value="1"/>
</dbReference>
<dbReference type="InterPro" id="IPR007351">
    <property type="entry name" value="YjbR"/>
</dbReference>